<accession>A0A4Y2MJ20</accession>
<keyword evidence="3" id="KW-1185">Reference proteome</keyword>
<proteinExistence type="predicted"/>
<gene>
    <name evidence="2" type="ORF">AVEN_55744_1</name>
</gene>
<evidence type="ECO:0000313" key="3">
    <source>
        <dbReference type="Proteomes" id="UP000499080"/>
    </source>
</evidence>
<evidence type="ECO:0000256" key="1">
    <source>
        <dbReference type="SAM" id="MobiDB-lite"/>
    </source>
</evidence>
<dbReference type="Proteomes" id="UP000499080">
    <property type="component" value="Unassembled WGS sequence"/>
</dbReference>
<comment type="caution">
    <text evidence="2">The sequence shown here is derived from an EMBL/GenBank/DDBJ whole genome shotgun (WGS) entry which is preliminary data.</text>
</comment>
<name>A0A4Y2MJ20_ARAVE</name>
<dbReference type="EMBL" id="BGPR01007380">
    <property type="protein sequence ID" value="GBN26424.1"/>
    <property type="molecule type" value="Genomic_DNA"/>
</dbReference>
<feature type="region of interest" description="Disordered" evidence="1">
    <location>
        <begin position="55"/>
        <end position="75"/>
    </location>
</feature>
<protein>
    <submittedName>
        <fullName evidence="2">Uncharacterized protein</fullName>
    </submittedName>
</protein>
<organism evidence="2 3">
    <name type="scientific">Araneus ventricosus</name>
    <name type="common">Orbweaver spider</name>
    <name type="synonym">Epeira ventricosa</name>
    <dbReference type="NCBI Taxonomy" id="182803"/>
    <lineage>
        <taxon>Eukaryota</taxon>
        <taxon>Metazoa</taxon>
        <taxon>Ecdysozoa</taxon>
        <taxon>Arthropoda</taxon>
        <taxon>Chelicerata</taxon>
        <taxon>Arachnida</taxon>
        <taxon>Araneae</taxon>
        <taxon>Araneomorphae</taxon>
        <taxon>Entelegynae</taxon>
        <taxon>Araneoidea</taxon>
        <taxon>Araneidae</taxon>
        <taxon>Araneus</taxon>
    </lineage>
</organism>
<reference evidence="2 3" key="1">
    <citation type="journal article" date="2019" name="Sci. Rep.">
        <title>Orb-weaving spider Araneus ventricosus genome elucidates the spidroin gene catalogue.</title>
        <authorList>
            <person name="Kono N."/>
            <person name="Nakamura H."/>
            <person name="Ohtoshi R."/>
            <person name="Moran D.A.P."/>
            <person name="Shinohara A."/>
            <person name="Yoshida Y."/>
            <person name="Fujiwara M."/>
            <person name="Mori M."/>
            <person name="Tomita M."/>
            <person name="Arakawa K."/>
        </authorList>
    </citation>
    <scope>NUCLEOTIDE SEQUENCE [LARGE SCALE GENOMIC DNA]</scope>
</reference>
<dbReference type="AlphaFoldDB" id="A0A4Y2MJ20"/>
<sequence length="91" mass="10374">MVSFDDISPDSVSLALVISLPFRSRLDVKSRLIRKDYVTPLLWCPTAMFTGPMQPRSDMRWGQRHTNNRPSCEKSSFIQSERYSLAGYGSS</sequence>
<evidence type="ECO:0000313" key="2">
    <source>
        <dbReference type="EMBL" id="GBN26424.1"/>
    </source>
</evidence>